<feature type="region of interest" description="Disordered" evidence="1">
    <location>
        <begin position="38"/>
        <end position="59"/>
    </location>
</feature>
<organism evidence="2 3">
    <name type="scientific">Tetraparma gracilis</name>
    <dbReference type="NCBI Taxonomy" id="2962635"/>
    <lineage>
        <taxon>Eukaryota</taxon>
        <taxon>Sar</taxon>
        <taxon>Stramenopiles</taxon>
        <taxon>Ochrophyta</taxon>
        <taxon>Bolidophyceae</taxon>
        <taxon>Parmales</taxon>
        <taxon>Triparmaceae</taxon>
        <taxon>Tetraparma</taxon>
    </lineage>
</organism>
<comment type="caution">
    <text evidence="2">The sequence shown here is derived from an EMBL/GenBank/DDBJ whole genome shotgun (WGS) entry which is preliminary data.</text>
</comment>
<gene>
    <name evidence="2" type="ORF">TeGR_g13284</name>
</gene>
<keyword evidence="3" id="KW-1185">Reference proteome</keyword>
<proteinExistence type="predicted"/>
<evidence type="ECO:0000313" key="3">
    <source>
        <dbReference type="Proteomes" id="UP001165060"/>
    </source>
</evidence>
<name>A0ABQ6MBR8_9STRA</name>
<evidence type="ECO:0000256" key="1">
    <source>
        <dbReference type="SAM" id="MobiDB-lite"/>
    </source>
</evidence>
<sequence>MSRKWSQSAAPSLSIPALLNPLSDQSDLAVATLLSLRSSSKGAPGSSKSAPPPSPSPSRFSAVTYAHSSSLPPAPYAVYVSHVLLPPVASPAAQYELRVTLTTHLGVPVAPSLSPRLLLCPCPPDPSSPTKPITLPVSSTVSFPIAVSELSVDSSLTFLITPLSSPLPPVSLPFRIYSPNLLLERASTVHVEVEVEEPEVAVYCKTYSPGEVLYSEK</sequence>
<reference evidence="2 3" key="1">
    <citation type="journal article" date="2023" name="Commun. Biol.">
        <title>Genome analysis of Parmales, the sister group of diatoms, reveals the evolutionary specialization of diatoms from phago-mixotrophs to photoautotrophs.</title>
        <authorList>
            <person name="Ban H."/>
            <person name="Sato S."/>
            <person name="Yoshikawa S."/>
            <person name="Yamada K."/>
            <person name="Nakamura Y."/>
            <person name="Ichinomiya M."/>
            <person name="Sato N."/>
            <person name="Blanc-Mathieu R."/>
            <person name="Endo H."/>
            <person name="Kuwata A."/>
            <person name="Ogata H."/>
        </authorList>
    </citation>
    <scope>NUCLEOTIDE SEQUENCE [LARGE SCALE GENOMIC DNA]</scope>
</reference>
<protein>
    <submittedName>
        <fullName evidence="2">Uncharacterized protein</fullName>
    </submittedName>
</protein>
<evidence type="ECO:0000313" key="2">
    <source>
        <dbReference type="EMBL" id="GMI23217.1"/>
    </source>
</evidence>
<feature type="non-terminal residue" evidence="2">
    <location>
        <position position="217"/>
    </location>
</feature>
<dbReference type="EMBL" id="BRYB01000118">
    <property type="protein sequence ID" value="GMI23217.1"/>
    <property type="molecule type" value="Genomic_DNA"/>
</dbReference>
<dbReference type="Proteomes" id="UP001165060">
    <property type="component" value="Unassembled WGS sequence"/>
</dbReference>
<accession>A0ABQ6MBR8</accession>
<feature type="compositionally biased region" description="Low complexity" evidence="1">
    <location>
        <begin position="38"/>
        <end position="49"/>
    </location>
</feature>